<sequence>MKFSTRNIMLISLGTVLGLSLSIGQGVLAERDNAKLAPLPLDDLRTFTEVFGKIKSDYVETTEDS</sequence>
<gene>
    <name evidence="1" type="ORF">ENJ65_01895</name>
</gene>
<protein>
    <submittedName>
        <fullName evidence="1">Peptidase S41</fullName>
    </submittedName>
</protein>
<feature type="non-terminal residue" evidence="1">
    <location>
        <position position="65"/>
    </location>
</feature>
<organism evidence="1">
    <name type="scientific">Candidatus Tenderia electrophaga</name>
    <dbReference type="NCBI Taxonomy" id="1748243"/>
    <lineage>
        <taxon>Bacteria</taxon>
        <taxon>Pseudomonadati</taxon>
        <taxon>Pseudomonadota</taxon>
        <taxon>Gammaproteobacteria</taxon>
        <taxon>Candidatus Tenderiales</taxon>
        <taxon>Candidatus Tenderiaceae</taxon>
        <taxon>Candidatus Tenderia</taxon>
    </lineage>
</organism>
<dbReference type="Proteomes" id="UP000885832">
    <property type="component" value="Unassembled WGS sequence"/>
</dbReference>
<dbReference type="EMBL" id="DRNF01000118">
    <property type="protein sequence ID" value="HHJ80366.1"/>
    <property type="molecule type" value="Genomic_DNA"/>
</dbReference>
<accession>A0A832J5R7</accession>
<dbReference type="AlphaFoldDB" id="A0A832J5R7"/>
<reference evidence="1" key="1">
    <citation type="journal article" date="2020" name="mSystems">
        <title>Genome- and Community-Level Interaction Insights into Carbon Utilization and Element Cycling Functions of Hydrothermarchaeota in Hydrothermal Sediment.</title>
        <authorList>
            <person name="Zhou Z."/>
            <person name="Liu Y."/>
            <person name="Xu W."/>
            <person name="Pan J."/>
            <person name="Luo Z.H."/>
            <person name="Li M."/>
        </authorList>
    </citation>
    <scope>NUCLEOTIDE SEQUENCE [LARGE SCALE GENOMIC DNA]</scope>
    <source>
        <strain evidence="1">HyVt-505</strain>
    </source>
</reference>
<evidence type="ECO:0000313" key="1">
    <source>
        <dbReference type="EMBL" id="HHJ80366.1"/>
    </source>
</evidence>
<name>A0A832J5R7_9GAMM</name>
<comment type="caution">
    <text evidence="1">The sequence shown here is derived from an EMBL/GenBank/DDBJ whole genome shotgun (WGS) entry which is preliminary data.</text>
</comment>
<proteinExistence type="predicted"/>